<name>A0A3P1WUQ4_9ACTN</name>
<protein>
    <submittedName>
        <fullName evidence="2">ROK family protein</fullName>
    </submittedName>
</protein>
<comment type="caution">
    <text evidence="2">The sequence shown here is derived from an EMBL/GenBank/DDBJ whole genome shotgun (WGS) entry which is preliminary data.</text>
</comment>
<accession>A0A3P1WUQ4</accession>
<proteinExistence type="inferred from homology"/>
<dbReference type="AlphaFoldDB" id="A0A3P1WUQ4"/>
<dbReference type="InterPro" id="IPR036390">
    <property type="entry name" value="WH_DNA-bd_sf"/>
</dbReference>
<dbReference type="PANTHER" id="PTHR18964">
    <property type="entry name" value="ROK (REPRESSOR, ORF, KINASE) FAMILY"/>
    <property type="match status" value="1"/>
</dbReference>
<evidence type="ECO:0000313" key="2">
    <source>
        <dbReference type="EMBL" id="RRD50312.1"/>
    </source>
</evidence>
<sequence>MQESPVVRVAVQLRDSAPTGVATLAHDLDLSRSSIENALNTLTGHDLVAREHSRPQGSGRPPRLFRFNSEQGIVAGIDIGTQSIRAIVADLAGTTLRSHDSSGVDRTHNPSRQLDAVISCLRQALTGLDATRLRALGVSLPGIVDDTGSLKASVVFPGWVGFGVGRQLQEEFHCPVVIDNGVRLAAVAEHHMGVARGFDDVLYLSVGARVAAGLILGGQPRRGAHNMAGDIGRVAFPGLNGPTGRIPWRRAATAKDVFTLAREGDVTAQEEVAGFITELGNGLATLLMTVDPAIVVVGGGLSLAHENLLDPLREAVEARLGMPLNLPILGSRFGQRVAVHGALIAAYRDCAEQIYRIAPLPPPVIHPIQGT</sequence>
<comment type="similarity">
    <text evidence="1">Belongs to the ROK (NagC/XylR) family.</text>
</comment>
<dbReference type="Pfam" id="PF00480">
    <property type="entry name" value="ROK"/>
    <property type="match status" value="2"/>
</dbReference>
<evidence type="ECO:0000313" key="3">
    <source>
        <dbReference type="Proteomes" id="UP000280935"/>
    </source>
</evidence>
<dbReference type="Proteomes" id="UP000280935">
    <property type="component" value="Unassembled WGS sequence"/>
</dbReference>
<dbReference type="InterPro" id="IPR036388">
    <property type="entry name" value="WH-like_DNA-bd_sf"/>
</dbReference>
<dbReference type="CDD" id="cd23763">
    <property type="entry name" value="ASKHA_ATPase_ROK"/>
    <property type="match status" value="1"/>
</dbReference>
<dbReference type="Gene3D" id="1.10.10.10">
    <property type="entry name" value="Winged helix-like DNA-binding domain superfamily/Winged helix DNA-binding domain"/>
    <property type="match status" value="1"/>
</dbReference>
<dbReference type="InterPro" id="IPR043129">
    <property type="entry name" value="ATPase_NBD"/>
</dbReference>
<dbReference type="Gene3D" id="3.30.420.40">
    <property type="match status" value="4"/>
</dbReference>
<dbReference type="RefSeq" id="WP_125227367.1">
    <property type="nucleotide sequence ID" value="NZ_RQYT01000007.1"/>
</dbReference>
<organism evidence="2 3">
    <name type="scientific">Arachnia propionica</name>
    <dbReference type="NCBI Taxonomy" id="1750"/>
    <lineage>
        <taxon>Bacteria</taxon>
        <taxon>Bacillati</taxon>
        <taxon>Actinomycetota</taxon>
        <taxon>Actinomycetes</taxon>
        <taxon>Propionibacteriales</taxon>
        <taxon>Propionibacteriaceae</taxon>
        <taxon>Arachnia</taxon>
    </lineage>
</organism>
<dbReference type="SUPFAM" id="SSF46785">
    <property type="entry name" value="Winged helix' DNA-binding domain"/>
    <property type="match status" value="1"/>
</dbReference>
<dbReference type="EMBL" id="RQYT01000007">
    <property type="protein sequence ID" value="RRD50312.1"/>
    <property type="molecule type" value="Genomic_DNA"/>
</dbReference>
<dbReference type="SUPFAM" id="SSF53067">
    <property type="entry name" value="Actin-like ATPase domain"/>
    <property type="match status" value="1"/>
</dbReference>
<reference evidence="2 3" key="1">
    <citation type="submission" date="2018-11" db="EMBL/GenBank/DDBJ databases">
        <title>Genomes From Bacteria Associated with the Canine Oral Cavity: a Test Case for Automated Genome-Based Taxonomic Assignment.</title>
        <authorList>
            <person name="Coil D.A."/>
            <person name="Jospin G."/>
            <person name="Darling A.E."/>
            <person name="Wallis C."/>
            <person name="Davis I.J."/>
            <person name="Harris S."/>
            <person name="Eisen J.A."/>
            <person name="Holcombe L.J."/>
            <person name="O'Flynn C."/>
        </authorList>
    </citation>
    <scope>NUCLEOTIDE SEQUENCE [LARGE SCALE GENOMIC DNA]</scope>
    <source>
        <strain evidence="2 3">OH2822_COT-296</strain>
    </source>
</reference>
<dbReference type="OrthoDB" id="37575at2"/>
<evidence type="ECO:0000256" key="1">
    <source>
        <dbReference type="ARBA" id="ARBA00006479"/>
    </source>
</evidence>
<dbReference type="PANTHER" id="PTHR18964:SF149">
    <property type="entry name" value="BIFUNCTIONAL UDP-N-ACETYLGLUCOSAMINE 2-EPIMERASE_N-ACETYLMANNOSAMINE KINASE"/>
    <property type="match status" value="1"/>
</dbReference>
<dbReference type="InterPro" id="IPR000600">
    <property type="entry name" value="ROK"/>
</dbReference>
<gene>
    <name evidence="2" type="ORF">EII35_04990</name>
</gene>